<feature type="signal peptide" evidence="1">
    <location>
        <begin position="1"/>
        <end position="25"/>
    </location>
</feature>
<protein>
    <submittedName>
        <fullName evidence="2">DUF3558 family protein</fullName>
    </submittedName>
</protein>
<dbReference type="RefSeq" id="WP_344043322.1">
    <property type="nucleotide sequence ID" value="NZ_BAAAKE010000043.1"/>
</dbReference>
<evidence type="ECO:0000313" key="2">
    <source>
        <dbReference type="EMBL" id="MFC5060041.1"/>
    </source>
</evidence>
<dbReference type="Pfam" id="PF12079">
    <property type="entry name" value="DUF3558"/>
    <property type="match status" value="1"/>
</dbReference>
<proteinExistence type="predicted"/>
<sequence length="172" mass="17855">MRSRKILAGQASALLLLTACGGPVAGEASPATVVGTRASTAPGDVPATLDEADPCGLLTEDEIEQVFGRQAAATRDDFGSASSCRYEPGRRYLTIDVRTNAGLADLPATNPMTDLTVGDHRAKSWTAIGGGCFVSLGVSSSSRVDIALTADLDEQPCPFVHELATLVEPRLP</sequence>
<organism evidence="2 3">
    <name type="scientific">Saccharothrix xinjiangensis</name>
    <dbReference type="NCBI Taxonomy" id="204798"/>
    <lineage>
        <taxon>Bacteria</taxon>
        <taxon>Bacillati</taxon>
        <taxon>Actinomycetota</taxon>
        <taxon>Actinomycetes</taxon>
        <taxon>Pseudonocardiales</taxon>
        <taxon>Pseudonocardiaceae</taxon>
        <taxon>Saccharothrix</taxon>
    </lineage>
</organism>
<dbReference type="EMBL" id="JBHSJB010000052">
    <property type="protein sequence ID" value="MFC5060041.1"/>
    <property type="molecule type" value="Genomic_DNA"/>
</dbReference>
<comment type="caution">
    <text evidence="2">The sequence shown here is derived from an EMBL/GenBank/DDBJ whole genome shotgun (WGS) entry which is preliminary data.</text>
</comment>
<dbReference type="InterPro" id="IPR024520">
    <property type="entry name" value="DUF3558"/>
</dbReference>
<keyword evidence="1" id="KW-0732">Signal</keyword>
<accession>A0ABV9YHJ6</accession>
<evidence type="ECO:0000313" key="3">
    <source>
        <dbReference type="Proteomes" id="UP001595833"/>
    </source>
</evidence>
<dbReference type="Proteomes" id="UP001595833">
    <property type="component" value="Unassembled WGS sequence"/>
</dbReference>
<keyword evidence="3" id="KW-1185">Reference proteome</keyword>
<name>A0ABV9YHJ6_9PSEU</name>
<reference evidence="3" key="1">
    <citation type="journal article" date="2019" name="Int. J. Syst. Evol. Microbiol.">
        <title>The Global Catalogue of Microorganisms (GCM) 10K type strain sequencing project: providing services to taxonomists for standard genome sequencing and annotation.</title>
        <authorList>
            <consortium name="The Broad Institute Genomics Platform"/>
            <consortium name="The Broad Institute Genome Sequencing Center for Infectious Disease"/>
            <person name="Wu L."/>
            <person name="Ma J."/>
        </authorList>
    </citation>
    <scope>NUCLEOTIDE SEQUENCE [LARGE SCALE GENOMIC DNA]</scope>
    <source>
        <strain evidence="3">KCTC 12848</strain>
    </source>
</reference>
<evidence type="ECO:0000256" key="1">
    <source>
        <dbReference type="SAM" id="SignalP"/>
    </source>
</evidence>
<gene>
    <name evidence="2" type="ORF">ACFPFM_40560</name>
</gene>
<dbReference type="PROSITE" id="PS51257">
    <property type="entry name" value="PROKAR_LIPOPROTEIN"/>
    <property type="match status" value="1"/>
</dbReference>
<feature type="chain" id="PRO_5046989469" evidence="1">
    <location>
        <begin position="26"/>
        <end position="172"/>
    </location>
</feature>